<dbReference type="Proteomes" id="UP001365781">
    <property type="component" value="Unassembled WGS sequence"/>
</dbReference>
<feature type="region of interest" description="Disordered" evidence="1">
    <location>
        <begin position="52"/>
        <end position="121"/>
    </location>
</feature>
<organism evidence="2 3">
    <name type="scientific">Streptomyces brasiliscabiei</name>
    <dbReference type="NCBI Taxonomy" id="2736302"/>
    <lineage>
        <taxon>Bacteria</taxon>
        <taxon>Bacillati</taxon>
        <taxon>Actinomycetota</taxon>
        <taxon>Actinomycetes</taxon>
        <taxon>Kitasatosporales</taxon>
        <taxon>Streptomycetaceae</taxon>
        <taxon>Streptomyces</taxon>
    </lineage>
</organism>
<name>A0ABU8G9V6_9ACTN</name>
<feature type="compositionally biased region" description="Basic and acidic residues" evidence="1">
    <location>
        <begin position="63"/>
        <end position="121"/>
    </location>
</feature>
<evidence type="ECO:0000313" key="2">
    <source>
        <dbReference type="EMBL" id="MEI5609859.1"/>
    </source>
</evidence>
<reference evidence="2 3" key="1">
    <citation type="submission" date="2024-03" db="EMBL/GenBank/DDBJ databases">
        <title>First Report of Pectobacterium brasiliscabiei causing potato scab in china.</title>
        <authorList>
            <person name="Handique U."/>
        </authorList>
    </citation>
    <scope>NUCLEOTIDE SEQUENCE [LARGE SCALE GENOMIC DNA]</scope>
    <source>
        <strain evidence="2 3">ZRIMU1503</strain>
    </source>
</reference>
<comment type="caution">
    <text evidence="2">The sequence shown here is derived from an EMBL/GenBank/DDBJ whole genome shotgun (WGS) entry which is preliminary data.</text>
</comment>
<evidence type="ECO:0000256" key="1">
    <source>
        <dbReference type="SAM" id="MobiDB-lite"/>
    </source>
</evidence>
<dbReference type="RefSeq" id="WP_336543072.1">
    <property type="nucleotide sequence ID" value="NZ_JBBAYL010000034.1"/>
</dbReference>
<gene>
    <name evidence="2" type="ORF">WB403_11835</name>
</gene>
<keyword evidence="3" id="KW-1185">Reference proteome</keyword>
<proteinExistence type="predicted"/>
<dbReference type="EMBL" id="JBBAYM010000006">
    <property type="protein sequence ID" value="MEI5609859.1"/>
    <property type="molecule type" value="Genomic_DNA"/>
</dbReference>
<evidence type="ECO:0000313" key="3">
    <source>
        <dbReference type="Proteomes" id="UP001365781"/>
    </source>
</evidence>
<protein>
    <submittedName>
        <fullName evidence="2">Uncharacterized protein</fullName>
    </submittedName>
</protein>
<sequence length="121" mass="13054">MRNVWCREQCGALPAACWALPVACWALPVACGARGGRRAVVVGRIVPTGQAVRECGGGPRQVRVRDGDQGDRRGDQGDRRGGRAARDDIRAARDDIRAARDGQAHREDAVRGETAQRRGGR</sequence>
<accession>A0ABU8G9V6</accession>